<accession>A0ABU1JQT3</accession>
<dbReference type="Gene3D" id="3.40.710.10">
    <property type="entry name" value="DD-peptidase/beta-lactamase superfamily"/>
    <property type="match status" value="1"/>
</dbReference>
<feature type="chain" id="PRO_5047100524" evidence="1">
    <location>
        <begin position="21"/>
        <end position="376"/>
    </location>
</feature>
<dbReference type="InterPro" id="IPR012338">
    <property type="entry name" value="Beta-lactam/transpept-like"/>
</dbReference>
<dbReference type="SUPFAM" id="SSF56601">
    <property type="entry name" value="beta-lactamase/transpeptidase-like"/>
    <property type="match status" value="1"/>
</dbReference>
<protein>
    <submittedName>
        <fullName evidence="3">CubicO group peptidase (Beta-lactamase class C family)</fullName>
    </submittedName>
</protein>
<comment type="caution">
    <text evidence="3">The sequence shown here is derived from an EMBL/GenBank/DDBJ whole genome shotgun (WGS) entry which is preliminary data.</text>
</comment>
<gene>
    <name evidence="3" type="ORF">E9232_002426</name>
</gene>
<evidence type="ECO:0000256" key="1">
    <source>
        <dbReference type="SAM" id="SignalP"/>
    </source>
</evidence>
<dbReference type="InterPro" id="IPR001466">
    <property type="entry name" value="Beta-lactam-related"/>
</dbReference>
<keyword evidence="4" id="KW-1185">Reference proteome</keyword>
<evidence type="ECO:0000313" key="3">
    <source>
        <dbReference type="EMBL" id="MDR6289905.1"/>
    </source>
</evidence>
<evidence type="ECO:0000259" key="2">
    <source>
        <dbReference type="Pfam" id="PF00144"/>
    </source>
</evidence>
<name>A0ABU1JQT3_9PROT</name>
<dbReference type="PANTHER" id="PTHR43283">
    <property type="entry name" value="BETA-LACTAMASE-RELATED"/>
    <property type="match status" value="1"/>
</dbReference>
<feature type="domain" description="Beta-lactamase-related" evidence="2">
    <location>
        <begin position="65"/>
        <end position="348"/>
    </location>
</feature>
<sequence length="376" mass="41153">MPLRRALPLIALLTSPAAAAGAPPDCRAPAVLDDGWAVAAPADEGFDPATLCAVGPALEESNAHAVLVVRHGKLVYERYFAGEDQRWGQPLGRIPHDAATRHDLRSITKSVTSLLVGIAVDYGWIKDIDAPVLSLLPQYADLGSPEKDRITLRHLLTMSSGLAWSEDLPYSDPRNSERLMSDAPDPYRYVLEQPFATMPGERWVYSGGSTALLSAVLKQVSGRSLEVMAREMLFAPLGIDDVEWVRYPNGDPVAASGLRLLPRDIAKIGRLVLDHGAWQGKQIVPAGWIEQSTTKQIAAEDEIDYGFQWWLGHSQVDGQDLRWSAGVGWGGQRLFLVPDRDLLVVVTAGLYDQPDQQDALGRTVLERYILPAATRP</sequence>
<feature type="signal peptide" evidence="1">
    <location>
        <begin position="1"/>
        <end position="20"/>
    </location>
</feature>
<dbReference type="EMBL" id="JAVDPW010000004">
    <property type="protein sequence ID" value="MDR6289905.1"/>
    <property type="molecule type" value="Genomic_DNA"/>
</dbReference>
<organism evidence="3 4">
    <name type="scientific">Inquilinus ginsengisoli</name>
    <dbReference type="NCBI Taxonomy" id="363840"/>
    <lineage>
        <taxon>Bacteria</taxon>
        <taxon>Pseudomonadati</taxon>
        <taxon>Pseudomonadota</taxon>
        <taxon>Alphaproteobacteria</taxon>
        <taxon>Rhodospirillales</taxon>
        <taxon>Rhodospirillaceae</taxon>
        <taxon>Inquilinus</taxon>
    </lineage>
</organism>
<dbReference type="RefSeq" id="WP_309794267.1">
    <property type="nucleotide sequence ID" value="NZ_JAVDPW010000004.1"/>
</dbReference>
<proteinExistence type="predicted"/>
<keyword evidence="1" id="KW-0732">Signal</keyword>
<dbReference type="Pfam" id="PF00144">
    <property type="entry name" value="Beta-lactamase"/>
    <property type="match status" value="1"/>
</dbReference>
<reference evidence="3 4" key="1">
    <citation type="submission" date="2023-07" db="EMBL/GenBank/DDBJ databases">
        <title>Sorghum-associated microbial communities from plants grown in Nebraska, USA.</title>
        <authorList>
            <person name="Schachtman D."/>
        </authorList>
    </citation>
    <scope>NUCLEOTIDE SEQUENCE [LARGE SCALE GENOMIC DNA]</scope>
    <source>
        <strain evidence="3 4">584</strain>
    </source>
</reference>
<dbReference type="Proteomes" id="UP001262410">
    <property type="component" value="Unassembled WGS sequence"/>
</dbReference>
<dbReference type="InterPro" id="IPR050789">
    <property type="entry name" value="Diverse_Enzym_Activities"/>
</dbReference>
<evidence type="ECO:0000313" key="4">
    <source>
        <dbReference type="Proteomes" id="UP001262410"/>
    </source>
</evidence>
<dbReference type="PANTHER" id="PTHR43283:SF7">
    <property type="entry name" value="BETA-LACTAMASE-RELATED DOMAIN-CONTAINING PROTEIN"/>
    <property type="match status" value="1"/>
</dbReference>